<sequence>MALPPTELPCTGTLTTFEPITRLDNATYCAVTGGIIYMILSNVHTLANKYQRAVKCLSRADRPLPNMIIIIEFALVAIWISLLIGDLLNSTCNAVGVSYSTHFALSYMTLHSFYLSQITLFTARILTICRNFATLTVPRGISYIEQVIVLKSIISPIVFAIRTFGVAGNQNQTWGNYNEQWMVEVGITIGILLVTIASAAKLELIKDKRLQTPIYNIAIMLIEPFVSMVFDLLESGFKVWIPPMTVWKVMEFLILRTSFTMTTRLDRTLHEKSAGGTTGTHSKGPAVSGAPASRIASSPADGGSVVPLTSRT</sequence>
<feature type="region of interest" description="Disordered" evidence="1">
    <location>
        <begin position="270"/>
        <end position="312"/>
    </location>
</feature>
<organism evidence="3 5">
    <name type="scientific">Plasmodiophora brassicae</name>
    <name type="common">Clubroot disease agent</name>
    <dbReference type="NCBI Taxonomy" id="37360"/>
    <lineage>
        <taxon>Eukaryota</taxon>
        <taxon>Sar</taxon>
        <taxon>Rhizaria</taxon>
        <taxon>Endomyxa</taxon>
        <taxon>Phytomyxea</taxon>
        <taxon>Plasmodiophorida</taxon>
        <taxon>Plasmodiophoridae</taxon>
        <taxon>Plasmodiophora</taxon>
    </lineage>
</organism>
<evidence type="ECO:0000313" key="4">
    <source>
        <dbReference type="EMBL" id="SPQ99076.1"/>
    </source>
</evidence>
<evidence type="ECO:0000313" key="5">
    <source>
        <dbReference type="Proteomes" id="UP000039324"/>
    </source>
</evidence>
<dbReference type="Proteomes" id="UP000290189">
    <property type="component" value="Unassembled WGS sequence"/>
</dbReference>
<evidence type="ECO:0000256" key="1">
    <source>
        <dbReference type="SAM" id="MobiDB-lite"/>
    </source>
</evidence>
<geneLocation type="mitochondrion" evidence="4"/>
<keyword evidence="2" id="KW-0472">Membrane</keyword>
<evidence type="ECO:0000256" key="2">
    <source>
        <dbReference type="SAM" id="Phobius"/>
    </source>
</evidence>
<feature type="transmembrane region" description="Helical" evidence="2">
    <location>
        <begin position="64"/>
        <end position="84"/>
    </location>
</feature>
<feature type="transmembrane region" description="Helical" evidence="2">
    <location>
        <begin position="104"/>
        <end position="129"/>
    </location>
</feature>
<evidence type="ECO:0000313" key="3">
    <source>
        <dbReference type="EMBL" id="CEP00038.1"/>
    </source>
</evidence>
<dbReference type="AlphaFoldDB" id="A0A0G4IXG1"/>
<feature type="transmembrane region" description="Helical" evidence="2">
    <location>
        <begin position="239"/>
        <end position="259"/>
    </location>
</feature>
<keyword evidence="2" id="KW-0812">Transmembrane</keyword>
<dbReference type="EMBL" id="OVEO01000011">
    <property type="protein sequence ID" value="SPQ99076.1"/>
    <property type="molecule type" value="Genomic_DNA"/>
</dbReference>
<evidence type="ECO:0000313" key="6">
    <source>
        <dbReference type="Proteomes" id="UP000290189"/>
    </source>
</evidence>
<accession>A0A0G4IXG1</accession>
<feature type="transmembrane region" description="Helical" evidence="2">
    <location>
        <begin position="25"/>
        <end position="43"/>
    </location>
</feature>
<gene>
    <name evidence="3" type="ORF">PBRA_007772</name>
    <name evidence="4" type="ORF">PLBR_LOCUS6291</name>
</gene>
<proteinExistence type="predicted"/>
<keyword evidence="5" id="KW-1185">Reference proteome</keyword>
<feature type="transmembrane region" description="Helical" evidence="2">
    <location>
        <begin position="181"/>
        <end position="202"/>
    </location>
</feature>
<feature type="transmembrane region" description="Helical" evidence="2">
    <location>
        <begin position="214"/>
        <end position="233"/>
    </location>
</feature>
<keyword evidence="2" id="KW-1133">Transmembrane helix</keyword>
<reference evidence="4 6" key="2">
    <citation type="submission" date="2018-03" db="EMBL/GenBank/DDBJ databases">
        <authorList>
            <person name="Fogelqvist J."/>
        </authorList>
    </citation>
    <scope>NUCLEOTIDE SEQUENCE [LARGE SCALE GENOMIC DNA]</scope>
</reference>
<dbReference type="Proteomes" id="UP000039324">
    <property type="component" value="Unassembled WGS sequence"/>
</dbReference>
<name>A0A0G4IXG1_PLABS</name>
<feature type="transmembrane region" description="Helical" evidence="2">
    <location>
        <begin position="141"/>
        <end position="161"/>
    </location>
</feature>
<reference evidence="3 5" key="1">
    <citation type="submission" date="2015-02" db="EMBL/GenBank/DDBJ databases">
        <authorList>
            <person name="Chooi Y.-H."/>
        </authorList>
    </citation>
    <scope>NUCLEOTIDE SEQUENCE [LARGE SCALE GENOMIC DNA]</scope>
    <source>
        <strain evidence="3">E3</strain>
    </source>
</reference>
<protein>
    <submittedName>
        <fullName evidence="3">Uncharacterized protein</fullName>
    </submittedName>
</protein>
<dbReference type="EMBL" id="CDSF01000096">
    <property type="protein sequence ID" value="CEP00038.1"/>
    <property type="molecule type" value="Genomic_DNA"/>
</dbReference>
<keyword evidence="4" id="KW-0496">Mitochondrion</keyword>